<dbReference type="EMBL" id="GL379856">
    <property type="protein sequence ID" value="EGT56760.1"/>
    <property type="molecule type" value="Genomic_DNA"/>
</dbReference>
<feature type="domain" description="DOT1" evidence="1">
    <location>
        <begin position="172"/>
        <end position="260"/>
    </location>
</feature>
<name>G0NB02_CAEBE</name>
<evidence type="ECO:0000313" key="3">
    <source>
        <dbReference type="Proteomes" id="UP000008068"/>
    </source>
</evidence>
<dbReference type="InParanoid" id="G0NB02"/>
<dbReference type="GO" id="GO:0031151">
    <property type="term" value="F:histone H3K79 methyltransferase activity"/>
    <property type="evidence" value="ECO:0007669"/>
    <property type="project" value="InterPro"/>
</dbReference>
<dbReference type="AlphaFoldDB" id="G0NB02"/>
<proteinExistence type="predicted"/>
<dbReference type="Pfam" id="PF08123">
    <property type="entry name" value="DOT1"/>
    <property type="match status" value="1"/>
</dbReference>
<evidence type="ECO:0000259" key="1">
    <source>
        <dbReference type="Pfam" id="PF08123"/>
    </source>
</evidence>
<dbReference type="InterPro" id="IPR025789">
    <property type="entry name" value="DOT1_dom"/>
</dbReference>
<reference evidence="3" key="1">
    <citation type="submission" date="2011-07" db="EMBL/GenBank/DDBJ databases">
        <authorList>
            <consortium name="Caenorhabditis brenneri Sequencing and Analysis Consortium"/>
            <person name="Wilson R.K."/>
        </authorList>
    </citation>
    <scope>NUCLEOTIDE SEQUENCE [LARGE SCALE GENOMIC DNA]</scope>
    <source>
        <strain evidence="3">PB2801</strain>
    </source>
</reference>
<dbReference type="InterPro" id="IPR029063">
    <property type="entry name" value="SAM-dependent_MTases_sf"/>
</dbReference>
<gene>
    <name evidence="2" type="ORF">CAEBREN_04276</name>
</gene>
<dbReference type="Gene3D" id="3.40.50.150">
    <property type="entry name" value="Vaccinia Virus protein VP39"/>
    <property type="match status" value="1"/>
</dbReference>
<keyword evidence="3" id="KW-1185">Reference proteome</keyword>
<organism evidence="3">
    <name type="scientific">Caenorhabditis brenneri</name>
    <name type="common">Nematode worm</name>
    <dbReference type="NCBI Taxonomy" id="135651"/>
    <lineage>
        <taxon>Eukaryota</taxon>
        <taxon>Metazoa</taxon>
        <taxon>Ecdysozoa</taxon>
        <taxon>Nematoda</taxon>
        <taxon>Chromadorea</taxon>
        <taxon>Rhabditida</taxon>
        <taxon>Rhabditina</taxon>
        <taxon>Rhabditomorpha</taxon>
        <taxon>Rhabditoidea</taxon>
        <taxon>Rhabditidae</taxon>
        <taxon>Peloderinae</taxon>
        <taxon>Caenorhabditis</taxon>
    </lineage>
</organism>
<dbReference type="HOGENOM" id="CLU_1035242_0_0_1"/>
<dbReference type="Proteomes" id="UP000008068">
    <property type="component" value="Unassembled WGS sequence"/>
</dbReference>
<evidence type="ECO:0000313" key="2">
    <source>
        <dbReference type="EMBL" id="EGT56760.1"/>
    </source>
</evidence>
<protein>
    <recommendedName>
        <fullName evidence="1">DOT1 domain-containing protein</fullName>
    </recommendedName>
</protein>
<sequence>MEFGTTTTRRKRKNLNEKWKEMDVTLTTDSKVKIFKEEYNKVIEQFESPDQWRGKPRITCSIARTKDAELVRKSLAKRRIENASRAELRRIPFGVLHACNMSIEEFLIELEGKLGREAKQRTFHILHSTRFDNMVQVLWRRRRKMKRKKNFGTVVRGGANGRREKNDELCNANYSEEEEKVDRNWLMMHFGTNIGDYGLHHADFLSEQIPDFITKGASVVFMNNHSFNCELMLLKMKNNVRVVTIAPIYSSGCEWLNTDTMVKLLQQFE</sequence>
<accession>G0NB02</accession>